<evidence type="ECO:0000256" key="3">
    <source>
        <dbReference type="ARBA" id="ARBA00029741"/>
    </source>
</evidence>
<proteinExistence type="predicted"/>
<evidence type="ECO:0000256" key="5">
    <source>
        <dbReference type="PIRSR" id="PIRSR036894-1"/>
    </source>
</evidence>
<dbReference type="Pfam" id="PF20511">
    <property type="entry name" value="PMI_typeI_cat"/>
    <property type="match status" value="1"/>
</dbReference>
<dbReference type="GO" id="GO:0004476">
    <property type="term" value="F:mannose-6-phosphate isomerase activity"/>
    <property type="evidence" value="ECO:0007669"/>
    <property type="project" value="InterPro"/>
</dbReference>
<reference evidence="9 10" key="1">
    <citation type="submission" date="2016-02" db="EMBL/GenBank/DDBJ databases">
        <authorList>
            <person name="Wen L."/>
            <person name="He K."/>
            <person name="Yang H."/>
        </authorList>
    </citation>
    <scope>NUCLEOTIDE SEQUENCE [LARGE SCALE GENOMIC DNA]</scope>
    <source>
        <strain evidence="9 10">CZ1127</strain>
    </source>
</reference>
<sequence>MINYPIKFTPILKDKIWGGEKLKTVLNKETSLNNVGESWELSSVDGDISVVANGVLKGKKLTELLETYQEQLVGQKVYGEFGNKFPLLFKFIDAKENLSIQLHPNDEIAKKLHNSFGKTEMWFVMDADKNSELNIGFSEAMNPEKYKQAVEDKKILDKLNFEKVTKGDSFFIKEGLVHAIGAGCLIAEIQQTSDITYRIYDWDRVDDQGNERELHTELALEALDYDAVGANKCKYDEEVNQPSNIASCEYFTTNYVKVNNLFTRDLSEVQSFAVYICVGGQGTIEINGNTEEIKRGETVLIPANTQELVVKSEGIELLEVYIKS</sequence>
<evidence type="ECO:0000259" key="7">
    <source>
        <dbReference type="Pfam" id="PF20511"/>
    </source>
</evidence>
<dbReference type="CDD" id="cd07010">
    <property type="entry name" value="cupin_PMI_type_I_N_bac"/>
    <property type="match status" value="1"/>
</dbReference>
<dbReference type="EMBL" id="CP014224">
    <property type="protein sequence ID" value="ANW94962.1"/>
    <property type="molecule type" value="Genomic_DNA"/>
</dbReference>
<evidence type="ECO:0000256" key="2">
    <source>
        <dbReference type="ARBA" id="ARBA00022833"/>
    </source>
</evidence>
<dbReference type="GO" id="GO:0008270">
    <property type="term" value="F:zinc ion binding"/>
    <property type="evidence" value="ECO:0007669"/>
    <property type="project" value="InterPro"/>
</dbReference>
<feature type="active site" evidence="6">
    <location>
        <position position="198"/>
    </location>
</feature>
<dbReference type="InterPro" id="IPR046457">
    <property type="entry name" value="PMI_typeI_cat"/>
</dbReference>
<dbReference type="OrthoDB" id="9808275at2"/>
<dbReference type="KEGG" id="wfu:AXE80_01040"/>
<dbReference type="PANTHER" id="PTHR42742:SF3">
    <property type="entry name" value="FRUCTOKINASE"/>
    <property type="match status" value="1"/>
</dbReference>
<keyword evidence="2 5" id="KW-0862">Zinc</keyword>
<dbReference type="RefSeq" id="WP_068824066.1">
    <property type="nucleotide sequence ID" value="NZ_CP014224.1"/>
</dbReference>
<dbReference type="InterPro" id="IPR051804">
    <property type="entry name" value="Carb_Metab_Reg_Kinase/Isom"/>
</dbReference>
<feature type="binding site" evidence="5">
    <location>
        <position position="120"/>
    </location>
    <ligand>
        <name>Zn(2+)</name>
        <dbReference type="ChEBI" id="CHEBI:29105"/>
    </ligand>
</feature>
<dbReference type="InterPro" id="IPR014628">
    <property type="entry name" value="Man6P_isomerase_Firm_short"/>
</dbReference>
<keyword evidence="1 5" id="KW-0479">Metal-binding</keyword>
<gene>
    <name evidence="9" type="ORF">AXE80_01040</name>
</gene>
<dbReference type="AlphaFoldDB" id="A0A1B1Y2G9"/>
<organism evidence="9 10">
    <name type="scientific">Wenyingzhuangia fucanilytica</name>
    <dbReference type="NCBI Taxonomy" id="1790137"/>
    <lineage>
        <taxon>Bacteria</taxon>
        <taxon>Pseudomonadati</taxon>
        <taxon>Bacteroidota</taxon>
        <taxon>Flavobacteriia</taxon>
        <taxon>Flavobacteriales</taxon>
        <taxon>Flavobacteriaceae</taxon>
        <taxon>Wenyingzhuangia</taxon>
    </lineage>
</organism>
<accession>A0A1B1Y2G9</accession>
<dbReference type="SUPFAM" id="SSF51182">
    <property type="entry name" value="RmlC-like cupins"/>
    <property type="match status" value="1"/>
</dbReference>
<dbReference type="PANTHER" id="PTHR42742">
    <property type="entry name" value="TRANSCRIPTIONAL REPRESSOR MPRA"/>
    <property type="match status" value="1"/>
</dbReference>
<dbReference type="STRING" id="1790137.AXE80_01040"/>
<comment type="cofactor">
    <cofactor evidence="5">
        <name>Zn(2+)</name>
        <dbReference type="ChEBI" id="CHEBI:29105"/>
    </cofactor>
    <text evidence="5">Binds 1 zinc ion per subunit.</text>
</comment>
<evidence type="ECO:0000256" key="4">
    <source>
        <dbReference type="ARBA" id="ARBA00030762"/>
    </source>
</evidence>
<evidence type="ECO:0000313" key="10">
    <source>
        <dbReference type="Proteomes" id="UP000092967"/>
    </source>
</evidence>
<feature type="binding site" evidence="5">
    <location>
        <position position="103"/>
    </location>
    <ligand>
        <name>Zn(2+)</name>
        <dbReference type="ChEBI" id="CHEBI:29105"/>
    </ligand>
</feature>
<keyword evidence="10" id="KW-1185">Reference proteome</keyword>
<dbReference type="GO" id="GO:0005975">
    <property type="term" value="P:carbohydrate metabolic process"/>
    <property type="evidence" value="ECO:0007669"/>
    <property type="project" value="InterPro"/>
</dbReference>
<protein>
    <recommendedName>
        <fullName evidence="3">Phosphohexomutase</fullName>
    </recommendedName>
    <alternativeName>
        <fullName evidence="4">Phosphomannose isomerase</fullName>
    </alternativeName>
</protein>
<dbReference type="InterPro" id="IPR011051">
    <property type="entry name" value="RmlC_Cupin_sf"/>
</dbReference>
<dbReference type="Pfam" id="PF21621">
    <property type="entry name" value="MPI_cupin_dom"/>
    <property type="match status" value="1"/>
</dbReference>
<dbReference type="Proteomes" id="UP000092967">
    <property type="component" value="Chromosome"/>
</dbReference>
<dbReference type="PIRSF" id="PIRSF036894">
    <property type="entry name" value="PMI_Firm_short"/>
    <property type="match status" value="1"/>
</dbReference>
<evidence type="ECO:0000313" key="9">
    <source>
        <dbReference type="EMBL" id="ANW94962.1"/>
    </source>
</evidence>
<feature type="binding site" evidence="5">
    <location>
        <position position="178"/>
    </location>
    <ligand>
        <name>Zn(2+)</name>
        <dbReference type="ChEBI" id="CHEBI:29105"/>
    </ligand>
</feature>
<keyword evidence="9" id="KW-0413">Isomerase</keyword>
<feature type="domain" description="Phosphomannose isomerase type I catalytic" evidence="7">
    <location>
        <begin position="8"/>
        <end position="116"/>
    </location>
</feature>
<feature type="domain" description="Mannose-6-phosphate isomerase cupin" evidence="8">
    <location>
        <begin position="247"/>
        <end position="314"/>
    </location>
</feature>
<dbReference type="Gene3D" id="2.60.120.10">
    <property type="entry name" value="Jelly Rolls"/>
    <property type="match status" value="2"/>
</dbReference>
<evidence type="ECO:0000259" key="8">
    <source>
        <dbReference type="Pfam" id="PF21621"/>
    </source>
</evidence>
<evidence type="ECO:0000256" key="1">
    <source>
        <dbReference type="ARBA" id="ARBA00022723"/>
    </source>
</evidence>
<name>A0A1B1Y2G9_9FLAO</name>
<dbReference type="InterPro" id="IPR049071">
    <property type="entry name" value="MPI_cupin_dom"/>
</dbReference>
<evidence type="ECO:0000256" key="6">
    <source>
        <dbReference type="PIRSR" id="PIRSR036894-2"/>
    </source>
</evidence>
<dbReference type="InterPro" id="IPR014710">
    <property type="entry name" value="RmlC-like_jellyroll"/>
</dbReference>